<dbReference type="AlphaFoldDB" id="A0A2P4QC45"/>
<reference evidence="2 3" key="1">
    <citation type="journal article" date="2013" name="Proc. Natl. Acad. Sci. U.S.A.">
        <title>Genome of an arbuscular mycorrhizal fungus provides insight into the oldest plant symbiosis.</title>
        <authorList>
            <person name="Tisserant E."/>
            <person name="Malbreil M."/>
            <person name="Kuo A."/>
            <person name="Kohler A."/>
            <person name="Symeonidi A."/>
            <person name="Balestrini R."/>
            <person name="Charron P."/>
            <person name="Duensing N."/>
            <person name="Frei Dit Frey N."/>
            <person name="Gianinazzi-Pearson V."/>
            <person name="Gilbert L.B."/>
            <person name="Handa Y."/>
            <person name="Herr J.R."/>
            <person name="Hijri M."/>
            <person name="Koul R."/>
            <person name="Kawaguchi M."/>
            <person name="Krajinski F."/>
            <person name="Lammers P.J."/>
            <person name="Masclaux F.G."/>
            <person name="Murat C."/>
            <person name="Morin E."/>
            <person name="Ndikumana S."/>
            <person name="Pagni M."/>
            <person name="Petitpierre D."/>
            <person name="Requena N."/>
            <person name="Rosikiewicz P."/>
            <person name="Riley R."/>
            <person name="Saito K."/>
            <person name="San Clemente H."/>
            <person name="Shapiro H."/>
            <person name="van Tuinen D."/>
            <person name="Becard G."/>
            <person name="Bonfante P."/>
            <person name="Paszkowski U."/>
            <person name="Shachar-Hill Y.Y."/>
            <person name="Tuskan G.A."/>
            <person name="Young P.W."/>
            <person name="Sanders I.R."/>
            <person name="Henrissat B."/>
            <person name="Rensing S.A."/>
            <person name="Grigoriev I.V."/>
            <person name="Corradi N."/>
            <person name="Roux C."/>
            <person name="Martin F."/>
        </authorList>
    </citation>
    <scope>NUCLEOTIDE SEQUENCE [LARGE SCALE GENOMIC DNA]</scope>
    <source>
        <strain evidence="2 3">DAOM 197198</strain>
    </source>
</reference>
<proteinExistence type="predicted"/>
<keyword evidence="3" id="KW-1185">Reference proteome</keyword>
<evidence type="ECO:0000313" key="3">
    <source>
        <dbReference type="Proteomes" id="UP000018888"/>
    </source>
</evidence>
<feature type="compositionally biased region" description="Polar residues" evidence="1">
    <location>
        <begin position="19"/>
        <end position="28"/>
    </location>
</feature>
<evidence type="ECO:0000256" key="1">
    <source>
        <dbReference type="SAM" id="MobiDB-lite"/>
    </source>
</evidence>
<reference evidence="2 3" key="2">
    <citation type="journal article" date="2018" name="New Phytol.">
        <title>High intraspecific genome diversity in the model arbuscular mycorrhizal symbiont Rhizophagus irregularis.</title>
        <authorList>
            <person name="Chen E.C.H."/>
            <person name="Morin E."/>
            <person name="Beaudet D."/>
            <person name="Noel J."/>
            <person name="Yildirir G."/>
            <person name="Ndikumana S."/>
            <person name="Charron P."/>
            <person name="St-Onge C."/>
            <person name="Giorgi J."/>
            <person name="Kruger M."/>
            <person name="Marton T."/>
            <person name="Ropars J."/>
            <person name="Grigoriev I.V."/>
            <person name="Hainaut M."/>
            <person name="Henrissat B."/>
            <person name="Roux C."/>
            <person name="Martin F."/>
            <person name="Corradi N."/>
        </authorList>
    </citation>
    <scope>NUCLEOTIDE SEQUENCE [LARGE SCALE GENOMIC DNA]</scope>
    <source>
        <strain evidence="2 3">DAOM 197198</strain>
    </source>
</reference>
<sequence>MAFFICPYFATSKRETRQFSRNNGNDASSHAKFDEYSVSDKNKSPKKRIIENDQETSAKAVVLNNRGGNDTHGTLLVVPNLSPNSRYASQAAIQTSSNCYDAVTASTTASLKMLKLLG</sequence>
<dbReference type="Proteomes" id="UP000018888">
    <property type="component" value="Unassembled WGS sequence"/>
</dbReference>
<gene>
    <name evidence="2" type="ORF">GLOIN_2v1475572</name>
</gene>
<evidence type="ECO:0000313" key="2">
    <source>
        <dbReference type="EMBL" id="POG75213.1"/>
    </source>
</evidence>
<feature type="region of interest" description="Disordered" evidence="1">
    <location>
        <begin position="17"/>
        <end position="52"/>
    </location>
</feature>
<feature type="compositionally biased region" description="Basic and acidic residues" evidence="1">
    <location>
        <begin position="29"/>
        <end position="51"/>
    </location>
</feature>
<organism evidence="2 3">
    <name type="scientific">Rhizophagus irregularis (strain DAOM 181602 / DAOM 197198 / MUCL 43194)</name>
    <name type="common">Arbuscular mycorrhizal fungus</name>
    <name type="synonym">Glomus intraradices</name>
    <dbReference type="NCBI Taxonomy" id="747089"/>
    <lineage>
        <taxon>Eukaryota</taxon>
        <taxon>Fungi</taxon>
        <taxon>Fungi incertae sedis</taxon>
        <taxon>Mucoromycota</taxon>
        <taxon>Glomeromycotina</taxon>
        <taxon>Glomeromycetes</taxon>
        <taxon>Glomerales</taxon>
        <taxon>Glomeraceae</taxon>
        <taxon>Rhizophagus</taxon>
    </lineage>
</organism>
<comment type="caution">
    <text evidence="2">The sequence shown here is derived from an EMBL/GenBank/DDBJ whole genome shotgun (WGS) entry which is preliminary data.</text>
</comment>
<accession>A0A2P4QC45</accession>
<dbReference type="EMBL" id="AUPC02000063">
    <property type="protein sequence ID" value="POG75213.1"/>
    <property type="molecule type" value="Genomic_DNA"/>
</dbReference>
<name>A0A2P4QC45_RHIID</name>
<protein>
    <submittedName>
        <fullName evidence="2">Uncharacterized protein</fullName>
    </submittedName>
</protein>